<evidence type="ECO:0000313" key="2">
    <source>
        <dbReference type="Proteomes" id="UP000663722"/>
    </source>
</evidence>
<dbReference type="KEGG" id="dmm:dnm_002530"/>
<gene>
    <name evidence="1" type="ORF">dnm_002530</name>
</gene>
<dbReference type="Proteomes" id="UP000663722">
    <property type="component" value="Chromosome"/>
</dbReference>
<protein>
    <submittedName>
        <fullName evidence="1">Uncharacterized protein</fullName>
    </submittedName>
</protein>
<dbReference type="EMBL" id="CP061800">
    <property type="protein sequence ID" value="QTA84259.1"/>
    <property type="molecule type" value="Genomic_DNA"/>
</dbReference>
<proteinExistence type="predicted"/>
<accession>A0A975BEJ2</accession>
<organism evidence="1 2">
    <name type="scientific">Desulfonema magnum</name>
    <dbReference type="NCBI Taxonomy" id="45655"/>
    <lineage>
        <taxon>Bacteria</taxon>
        <taxon>Pseudomonadati</taxon>
        <taxon>Thermodesulfobacteriota</taxon>
        <taxon>Desulfobacteria</taxon>
        <taxon>Desulfobacterales</taxon>
        <taxon>Desulfococcaceae</taxon>
        <taxon>Desulfonema</taxon>
    </lineage>
</organism>
<sequence>MGHTLFCHSCFCGLRRERSTEFTPKYQSNGMTGFLSESMFEK</sequence>
<reference evidence="1" key="1">
    <citation type="journal article" date="2021" name="Microb. Physiol.">
        <title>Proteogenomic Insights into the Physiology of Marine, Sulfate-Reducing, Filamentous Desulfonema limicola and Desulfonema magnum.</title>
        <authorList>
            <person name="Schnaars V."/>
            <person name="Wohlbrand L."/>
            <person name="Scheve S."/>
            <person name="Hinrichs C."/>
            <person name="Reinhardt R."/>
            <person name="Rabus R."/>
        </authorList>
    </citation>
    <scope>NUCLEOTIDE SEQUENCE</scope>
    <source>
        <strain evidence="1">4be13</strain>
    </source>
</reference>
<evidence type="ECO:0000313" key="1">
    <source>
        <dbReference type="EMBL" id="QTA84259.1"/>
    </source>
</evidence>
<dbReference type="AlphaFoldDB" id="A0A975BEJ2"/>
<name>A0A975BEJ2_9BACT</name>
<keyword evidence="2" id="KW-1185">Reference proteome</keyword>